<sequence length="272" mass="29203">MAKGQVWEFKNQITNEELAQPLRGKIAVVTGGAGEIGRSMVHLFVQSGATVFALDIDEAGLEKTKATSSNPTSITGIVTDTSNEKSMADAFARVASAHDKLDILVNNAAISIPGTVLDTSITDFERSMSINVKGYMLGCQQAIPLMRKAGKGSIINIGSVNSYMAERQLFSYCVSKGAVMMLTKSVAYDFAPEEIRCNIICPGWIDTPFNFTHADKLGGIEKIRESMKDWLPIGRSGRPEEIATMALWLASDQSSFATGSSFTVDGGMTVGL</sequence>
<dbReference type="AlphaFoldDB" id="A0A6J6ULK8"/>
<dbReference type="PROSITE" id="PS00061">
    <property type="entry name" value="ADH_SHORT"/>
    <property type="match status" value="1"/>
</dbReference>
<dbReference type="Gene3D" id="3.40.50.720">
    <property type="entry name" value="NAD(P)-binding Rossmann-like Domain"/>
    <property type="match status" value="1"/>
</dbReference>
<dbReference type="PANTHER" id="PTHR24321">
    <property type="entry name" value="DEHYDROGENASES, SHORT CHAIN"/>
    <property type="match status" value="1"/>
</dbReference>
<evidence type="ECO:0000256" key="2">
    <source>
        <dbReference type="ARBA" id="ARBA00023002"/>
    </source>
</evidence>
<dbReference type="InterPro" id="IPR020904">
    <property type="entry name" value="Sc_DH/Rdtase_CS"/>
</dbReference>
<reference evidence="3" key="1">
    <citation type="submission" date="2020-05" db="EMBL/GenBank/DDBJ databases">
        <authorList>
            <person name="Chiriac C."/>
            <person name="Salcher M."/>
            <person name="Ghai R."/>
            <person name="Kavagutti S V."/>
        </authorList>
    </citation>
    <scope>NUCLEOTIDE SEQUENCE</scope>
</reference>
<name>A0A6J6ULK8_9ZZZZ</name>
<keyword evidence="2" id="KW-0560">Oxidoreductase</keyword>
<dbReference type="PRINTS" id="PR00080">
    <property type="entry name" value="SDRFAMILY"/>
</dbReference>
<dbReference type="PANTHER" id="PTHR24321:SF8">
    <property type="entry name" value="ESTRADIOL 17-BETA-DEHYDROGENASE 8-RELATED"/>
    <property type="match status" value="1"/>
</dbReference>
<organism evidence="3">
    <name type="scientific">freshwater metagenome</name>
    <dbReference type="NCBI Taxonomy" id="449393"/>
    <lineage>
        <taxon>unclassified sequences</taxon>
        <taxon>metagenomes</taxon>
        <taxon>ecological metagenomes</taxon>
    </lineage>
</organism>
<gene>
    <name evidence="3" type="ORF">UFOPK2842_00915</name>
</gene>
<evidence type="ECO:0000313" key="3">
    <source>
        <dbReference type="EMBL" id="CAB4760622.1"/>
    </source>
</evidence>
<protein>
    <submittedName>
        <fullName evidence="3">Unannotated protein</fullName>
    </submittedName>
</protein>
<dbReference type="CDD" id="cd05233">
    <property type="entry name" value="SDR_c"/>
    <property type="match status" value="1"/>
</dbReference>
<dbReference type="EMBL" id="CAEZZI010000097">
    <property type="protein sequence ID" value="CAB4760622.1"/>
    <property type="molecule type" value="Genomic_DNA"/>
</dbReference>
<dbReference type="PRINTS" id="PR00081">
    <property type="entry name" value="GDHRDH"/>
</dbReference>
<accession>A0A6J6ULK8</accession>
<proteinExistence type="inferred from homology"/>
<dbReference type="InterPro" id="IPR036291">
    <property type="entry name" value="NAD(P)-bd_dom_sf"/>
</dbReference>
<dbReference type="GO" id="GO:0016491">
    <property type="term" value="F:oxidoreductase activity"/>
    <property type="evidence" value="ECO:0007669"/>
    <property type="project" value="UniProtKB-KW"/>
</dbReference>
<dbReference type="Pfam" id="PF13561">
    <property type="entry name" value="adh_short_C2"/>
    <property type="match status" value="1"/>
</dbReference>
<dbReference type="SUPFAM" id="SSF51735">
    <property type="entry name" value="NAD(P)-binding Rossmann-fold domains"/>
    <property type="match status" value="1"/>
</dbReference>
<dbReference type="InterPro" id="IPR002347">
    <property type="entry name" value="SDR_fam"/>
</dbReference>
<comment type="similarity">
    <text evidence="1">Belongs to the short-chain dehydrogenases/reductases (SDR) family.</text>
</comment>
<dbReference type="FunFam" id="3.40.50.720:FF:000084">
    <property type="entry name" value="Short-chain dehydrogenase reductase"/>
    <property type="match status" value="1"/>
</dbReference>
<evidence type="ECO:0000256" key="1">
    <source>
        <dbReference type="ARBA" id="ARBA00006484"/>
    </source>
</evidence>